<feature type="transmembrane region" description="Helical" evidence="8">
    <location>
        <begin position="257"/>
        <end position="278"/>
    </location>
</feature>
<keyword evidence="10" id="KW-1185">Reference proteome</keyword>
<evidence type="ECO:0000256" key="5">
    <source>
        <dbReference type="ARBA" id="ARBA00023133"/>
    </source>
</evidence>
<feature type="transmembrane region" description="Helical" evidence="8">
    <location>
        <begin position="66"/>
        <end position="86"/>
    </location>
</feature>
<protein>
    <recommendedName>
        <fullName evidence="8">Protoheme IX farnesyltransferase</fullName>
        <ecNumber evidence="8">2.5.1.141</ecNumber>
    </recommendedName>
    <alternativeName>
        <fullName evidence="8">Heme B farnesyltransferase</fullName>
    </alternativeName>
    <alternativeName>
        <fullName evidence="8">Heme O synthase</fullName>
    </alternativeName>
</protein>
<keyword evidence="8" id="KW-1003">Cell membrane</keyword>
<comment type="caution">
    <text evidence="9">The sequence shown here is derived from an EMBL/GenBank/DDBJ whole genome shotgun (WGS) entry which is preliminary data.</text>
</comment>
<evidence type="ECO:0000256" key="7">
    <source>
        <dbReference type="ARBA" id="ARBA00047690"/>
    </source>
</evidence>
<evidence type="ECO:0000256" key="4">
    <source>
        <dbReference type="ARBA" id="ARBA00022989"/>
    </source>
</evidence>
<dbReference type="InterPro" id="IPR000537">
    <property type="entry name" value="UbiA_prenyltransferase"/>
</dbReference>
<feature type="transmembrane region" description="Helical" evidence="8">
    <location>
        <begin position="160"/>
        <end position="180"/>
    </location>
</feature>
<dbReference type="InterPro" id="IPR044878">
    <property type="entry name" value="UbiA_sf"/>
</dbReference>
<evidence type="ECO:0000256" key="8">
    <source>
        <dbReference type="HAMAP-Rule" id="MF_00154"/>
    </source>
</evidence>
<dbReference type="NCBIfam" id="NF003348">
    <property type="entry name" value="PRK04375.1-1"/>
    <property type="match status" value="1"/>
</dbReference>
<dbReference type="CDD" id="cd13957">
    <property type="entry name" value="PT_UbiA_Cox10"/>
    <property type="match status" value="1"/>
</dbReference>
<reference evidence="9 10" key="1">
    <citation type="submission" date="2023-07" db="EMBL/GenBank/DDBJ databases">
        <title>Genomic Encyclopedia of Type Strains, Phase IV (KMG-IV): sequencing the most valuable type-strain genomes for metagenomic binning, comparative biology and taxonomic classification.</title>
        <authorList>
            <person name="Goeker M."/>
        </authorList>
    </citation>
    <scope>NUCLEOTIDE SEQUENCE [LARGE SCALE GENOMIC DNA]</scope>
    <source>
        <strain evidence="9 10">DSM 45903</strain>
    </source>
</reference>
<evidence type="ECO:0000256" key="3">
    <source>
        <dbReference type="ARBA" id="ARBA00022692"/>
    </source>
</evidence>
<sequence length="313" mass="34534">MERPISQQSSGGILTDGARVTDRAVKAGWRDYWTLTKPGINASNLMAAFAGFWLAGYGAIDYSLLLAMLAGTALVIAGGCSVNNYIDRDIDPLMKRTRDRPVAAGRIQPLTALWYGIGLFLAGVVLLVALVNPLTAFLAAIGFVTYVFLYSAWTKRTTHWNTVVGSVSGAVPPLIGWAAVTGGLEWPAWVLFLFMFVWQPAHFFALAMMKADDYREAGIPMLPVVKGFRETKWQTLIFIILVLPVSLLLFATGVVGWLYLVTALVLGVGYLYLALAGWTKETNDAWARKMFLYSLLYLTVMQLAMFIDPILFR</sequence>
<dbReference type="Gene3D" id="1.10.357.140">
    <property type="entry name" value="UbiA prenyltransferase"/>
    <property type="match status" value="1"/>
</dbReference>
<dbReference type="InterPro" id="IPR006369">
    <property type="entry name" value="Protohaem_IX_farnesylTrfase"/>
</dbReference>
<dbReference type="PANTHER" id="PTHR43448:SF2">
    <property type="entry name" value="PROTOHEME IX FARNESYLTRANSFERASE, MITOCHONDRIAL"/>
    <property type="match status" value="1"/>
</dbReference>
<feature type="transmembrane region" description="Helical" evidence="8">
    <location>
        <begin position="233"/>
        <end position="251"/>
    </location>
</feature>
<comment type="pathway">
    <text evidence="8">Porphyrin-containing compound metabolism; heme O biosynthesis; heme O from protoheme: step 1/1.</text>
</comment>
<organism evidence="9 10">
    <name type="scientific">Desmospora profundinema</name>
    <dbReference type="NCBI Taxonomy" id="1571184"/>
    <lineage>
        <taxon>Bacteria</taxon>
        <taxon>Bacillati</taxon>
        <taxon>Bacillota</taxon>
        <taxon>Bacilli</taxon>
        <taxon>Bacillales</taxon>
        <taxon>Thermoactinomycetaceae</taxon>
        <taxon>Desmospora</taxon>
    </lineage>
</organism>
<dbReference type="NCBIfam" id="NF003349">
    <property type="entry name" value="PRK04375.1-2"/>
    <property type="match status" value="1"/>
</dbReference>
<evidence type="ECO:0000256" key="1">
    <source>
        <dbReference type="ARBA" id="ARBA00004141"/>
    </source>
</evidence>
<keyword evidence="3 8" id="KW-0812">Transmembrane</keyword>
<dbReference type="PROSITE" id="PS00943">
    <property type="entry name" value="UBIA"/>
    <property type="match status" value="1"/>
</dbReference>
<dbReference type="EMBL" id="JAVDQG010000003">
    <property type="protein sequence ID" value="MDR6225840.1"/>
    <property type="molecule type" value="Genomic_DNA"/>
</dbReference>
<comment type="function">
    <text evidence="8">Converts heme B (protoheme IX) to heme O by substitution of the vinyl group on carbon 2 of heme B porphyrin ring with a hydroxyethyl farnesyl side group.</text>
</comment>
<comment type="subunit">
    <text evidence="8">Interacts with CtaA.</text>
</comment>
<evidence type="ECO:0000313" key="10">
    <source>
        <dbReference type="Proteomes" id="UP001185012"/>
    </source>
</evidence>
<feature type="transmembrane region" description="Helical" evidence="8">
    <location>
        <begin position="40"/>
        <end position="60"/>
    </location>
</feature>
<dbReference type="Pfam" id="PF01040">
    <property type="entry name" value="UbiA"/>
    <property type="match status" value="1"/>
</dbReference>
<keyword evidence="5 8" id="KW-0350">Heme biosynthesis</keyword>
<dbReference type="PANTHER" id="PTHR43448">
    <property type="entry name" value="PROTOHEME IX FARNESYLTRANSFERASE, MITOCHONDRIAL"/>
    <property type="match status" value="1"/>
</dbReference>
<keyword evidence="2 8" id="KW-0808">Transferase</keyword>
<evidence type="ECO:0000256" key="2">
    <source>
        <dbReference type="ARBA" id="ARBA00022679"/>
    </source>
</evidence>
<dbReference type="RefSeq" id="WP_309864904.1">
    <property type="nucleotide sequence ID" value="NZ_JAVDQG010000003.1"/>
</dbReference>
<proteinExistence type="inferred from homology"/>
<keyword evidence="4 8" id="KW-1133">Transmembrane helix</keyword>
<evidence type="ECO:0000313" key="9">
    <source>
        <dbReference type="EMBL" id="MDR6225840.1"/>
    </source>
</evidence>
<dbReference type="NCBIfam" id="TIGR01473">
    <property type="entry name" value="cyoE_ctaB"/>
    <property type="match status" value="1"/>
</dbReference>
<accession>A0ABU1IM40</accession>
<dbReference type="GO" id="GO:0016740">
    <property type="term" value="F:transferase activity"/>
    <property type="evidence" value="ECO:0007669"/>
    <property type="project" value="UniProtKB-KW"/>
</dbReference>
<name>A0ABU1IM40_9BACL</name>
<feature type="transmembrane region" description="Helical" evidence="8">
    <location>
        <begin position="107"/>
        <end position="130"/>
    </location>
</feature>
<dbReference type="InterPro" id="IPR030470">
    <property type="entry name" value="UbiA_prenylTrfase_CS"/>
</dbReference>
<feature type="transmembrane region" description="Helical" evidence="8">
    <location>
        <begin position="290"/>
        <end position="312"/>
    </location>
</feature>
<feature type="transmembrane region" description="Helical" evidence="8">
    <location>
        <begin position="186"/>
        <end position="207"/>
    </location>
</feature>
<comment type="catalytic activity">
    <reaction evidence="7 8">
        <text>heme b + (2E,6E)-farnesyl diphosphate + H2O = Fe(II)-heme o + diphosphate</text>
        <dbReference type="Rhea" id="RHEA:28070"/>
        <dbReference type="ChEBI" id="CHEBI:15377"/>
        <dbReference type="ChEBI" id="CHEBI:33019"/>
        <dbReference type="ChEBI" id="CHEBI:60344"/>
        <dbReference type="ChEBI" id="CHEBI:60530"/>
        <dbReference type="ChEBI" id="CHEBI:175763"/>
        <dbReference type="EC" id="2.5.1.141"/>
    </reaction>
</comment>
<evidence type="ECO:0000256" key="6">
    <source>
        <dbReference type="ARBA" id="ARBA00023136"/>
    </source>
</evidence>
<feature type="transmembrane region" description="Helical" evidence="8">
    <location>
        <begin position="136"/>
        <end position="153"/>
    </location>
</feature>
<comment type="subcellular location">
    <subcellularLocation>
        <location evidence="8">Cell membrane</location>
        <topology evidence="8">Multi-pass membrane protein</topology>
    </subcellularLocation>
    <subcellularLocation>
        <location evidence="1">Membrane</location>
        <topology evidence="1">Multi-pass membrane protein</topology>
    </subcellularLocation>
</comment>
<dbReference type="Proteomes" id="UP001185012">
    <property type="component" value="Unassembled WGS sequence"/>
</dbReference>
<comment type="similarity">
    <text evidence="8">Belongs to the UbiA prenyltransferase family. Protoheme IX farnesyltransferase subfamily.</text>
</comment>
<keyword evidence="6 8" id="KW-0472">Membrane</keyword>
<dbReference type="EC" id="2.5.1.141" evidence="8"/>
<dbReference type="HAMAP" id="MF_00154">
    <property type="entry name" value="CyoE_CtaB"/>
    <property type="match status" value="1"/>
</dbReference>
<comment type="miscellaneous">
    <text evidence="8">Carbon 2 of the heme B porphyrin ring is defined according to the Fischer nomenclature.</text>
</comment>
<gene>
    <name evidence="8" type="primary">ctaB</name>
    <name evidence="9" type="ORF">JOE21_001838</name>
</gene>